<feature type="transmembrane region" description="Helical" evidence="1">
    <location>
        <begin position="172"/>
        <end position="194"/>
    </location>
</feature>
<organism evidence="2 3">
    <name type="scientific">Achromobacter xylosoxidans (strain A8)</name>
    <dbReference type="NCBI Taxonomy" id="762376"/>
    <lineage>
        <taxon>Bacteria</taxon>
        <taxon>Pseudomonadati</taxon>
        <taxon>Pseudomonadota</taxon>
        <taxon>Betaproteobacteria</taxon>
        <taxon>Burkholderiales</taxon>
        <taxon>Alcaligenaceae</taxon>
        <taxon>Achromobacter</taxon>
    </lineage>
</organism>
<dbReference type="AlphaFoldDB" id="E3HNQ4"/>
<dbReference type="EMBL" id="CP002287">
    <property type="protein sequence ID" value="ADP17093.1"/>
    <property type="molecule type" value="Genomic_DNA"/>
</dbReference>
<dbReference type="RefSeq" id="WP_013394407.1">
    <property type="nucleotide sequence ID" value="NC_014640.1"/>
</dbReference>
<keyword evidence="1" id="KW-1133">Transmembrane helix</keyword>
<dbReference type="eggNOG" id="COG1787">
    <property type="taxonomic scope" value="Bacteria"/>
</dbReference>
<reference evidence="2 3" key="1">
    <citation type="journal article" date="2011" name="J. Bacteriol.">
        <title>Complete genome sequence of the haloaromatic acid-degrading bacterium Achromobacter xylosoxidans A8.</title>
        <authorList>
            <person name="Strnad H."/>
            <person name="Ridl J."/>
            <person name="Paces J."/>
            <person name="Kolar M."/>
            <person name="Vlcek C."/>
            <person name="Paces V."/>
        </authorList>
    </citation>
    <scope>NUCLEOTIDE SEQUENCE [LARGE SCALE GENOMIC DNA]</scope>
    <source>
        <strain evidence="2 3">A8</strain>
    </source>
</reference>
<proteinExistence type="predicted"/>
<name>E3HNQ4_ACHXA</name>
<dbReference type="Proteomes" id="UP000006876">
    <property type="component" value="Chromosome"/>
</dbReference>
<protein>
    <submittedName>
        <fullName evidence="2">Putative membrane protein 45</fullName>
    </submittedName>
</protein>
<keyword evidence="1" id="KW-0472">Membrane</keyword>
<evidence type="ECO:0000313" key="3">
    <source>
        <dbReference type="Proteomes" id="UP000006876"/>
    </source>
</evidence>
<evidence type="ECO:0000313" key="2">
    <source>
        <dbReference type="EMBL" id="ADP17093.1"/>
    </source>
</evidence>
<sequence>MDTFLSIFGIVVSFGLFLIGYRQTIGAKKERIAACNVEVEKIIFRRLILEGYVPNRLDIERLIDGKARDFRVQPDDLLSVLQTLNTLYTRIVESDLVPPDERRKMVDRITPALLESEAKPVEAVAAEEVEIKHAQIERMRAVTLMAVLASIVGAIVAALPSIANLDTERPELLWPAILTAIASLAMIALFLTAYRIRAAQEEPTTKSQGIEQSIRFERNVASTLKKSGANLQVLSSEVVAGDFLVERDGRKFLIEVKSWTRRVPIPVLAQLAERLRAAASSLGADECIVVTKAPIISADENIDLPGVTFLTEGQLAVYLKRPSGLSKVE</sequence>
<evidence type="ECO:0000256" key="1">
    <source>
        <dbReference type="SAM" id="Phobius"/>
    </source>
</evidence>
<feature type="transmembrane region" description="Helical" evidence="1">
    <location>
        <begin position="6"/>
        <end position="21"/>
    </location>
</feature>
<feature type="transmembrane region" description="Helical" evidence="1">
    <location>
        <begin position="141"/>
        <end position="160"/>
    </location>
</feature>
<gene>
    <name evidence="2" type="ordered locus">AXYL_03773</name>
</gene>
<keyword evidence="1" id="KW-0812">Transmembrane</keyword>
<dbReference type="KEGG" id="axy:AXYL_03773"/>
<dbReference type="OrthoDB" id="9255828at2"/>
<accession>E3HNQ4</accession>
<dbReference type="HOGENOM" id="CLU_843650_0_0_4"/>